<evidence type="ECO:0000313" key="2">
    <source>
        <dbReference type="Proteomes" id="UP001300745"/>
    </source>
</evidence>
<dbReference type="RefSeq" id="WP_265995180.1">
    <property type="nucleotide sequence ID" value="NZ_JAPJDN010000002.1"/>
</dbReference>
<reference evidence="1 2" key="1">
    <citation type="submission" date="2022-11" db="EMBL/GenBank/DDBJ databases">
        <title>Mycobacterium sp. nov.</title>
        <authorList>
            <person name="Papic B."/>
            <person name="Spicic S."/>
            <person name="Duvnjak S."/>
        </authorList>
    </citation>
    <scope>NUCLEOTIDE SEQUENCE [LARGE SCALE GENOMIC DNA]</scope>
    <source>
        <strain evidence="1 2">CVI_P4</strain>
    </source>
</reference>
<sequence length="76" mass="7993">MDQLLVECATIGLLPENDSAPRPQPIASICAPVFDDGGRVALIIAPHPFVALPMRRVTALGKRLVEKAAYLGASGL</sequence>
<comment type="caution">
    <text evidence="1">The sequence shown here is derived from an EMBL/GenBank/DDBJ whole genome shotgun (WGS) entry which is preliminary data.</text>
</comment>
<proteinExistence type="predicted"/>
<gene>
    <name evidence="1" type="ORF">ORI27_03850</name>
</gene>
<name>A0ABT3S8K0_9MYCO</name>
<organism evidence="1 2">
    <name type="scientific">Mycobacterium pinniadriaticum</name>
    <dbReference type="NCBI Taxonomy" id="2994102"/>
    <lineage>
        <taxon>Bacteria</taxon>
        <taxon>Bacillati</taxon>
        <taxon>Actinomycetota</taxon>
        <taxon>Actinomycetes</taxon>
        <taxon>Mycobacteriales</taxon>
        <taxon>Mycobacteriaceae</taxon>
        <taxon>Mycobacterium</taxon>
    </lineage>
</organism>
<dbReference type="Proteomes" id="UP001300745">
    <property type="component" value="Unassembled WGS sequence"/>
</dbReference>
<dbReference type="EMBL" id="JAPJDO010000002">
    <property type="protein sequence ID" value="MCX2935819.1"/>
    <property type="molecule type" value="Genomic_DNA"/>
</dbReference>
<evidence type="ECO:0008006" key="3">
    <source>
        <dbReference type="Google" id="ProtNLM"/>
    </source>
</evidence>
<evidence type="ECO:0000313" key="1">
    <source>
        <dbReference type="EMBL" id="MCX2935819.1"/>
    </source>
</evidence>
<keyword evidence="2" id="KW-1185">Reference proteome</keyword>
<protein>
    <recommendedName>
        <fullName evidence="3">IclR-ED domain-containing protein</fullName>
    </recommendedName>
</protein>
<accession>A0ABT3S8K0</accession>